<gene>
    <name evidence="2" type="ORF">THAOC_27855</name>
</gene>
<organism evidence="2 3">
    <name type="scientific">Thalassiosira oceanica</name>
    <name type="common">Marine diatom</name>
    <dbReference type="NCBI Taxonomy" id="159749"/>
    <lineage>
        <taxon>Eukaryota</taxon>
        <taxon>Sar</taxon>
        <taxon>Stramenopiles</taxon>
        <taxon>Ochrophyta</taxon>
        <taxon>Bacillariophyta</taxon>
        <taxon>Coscinodiscophyceae</taxon>
        <taxon>Thalassiosirophycidae</taxon>
        <taxon>Thalassiosirales</taxon>
        <taxon>Thalassiosiraceae</taxon>
        <taxon>Thalassiosira</taxon>
    </lineage>
</organism>
<protein>
    <submittedName>
        <fullName evidence="2">Uncharacterized protein</fullName>
    </submittedName>
</protein>
<accession>K0RVH0</accession>
<name>K0RVH0_THAOC</name>
<comment type="caution">
    <text evidence="2">The sequence shown here is derived from an EMBL/GenBank/DDBJ whole genome shotgun (WGS) entry which is preliminary data.</text>
</comment>
<feature type="non-terminal residue" evidence="2">
    <location>
        <position position="118"/>
    </location>
</feature>
<dbReference type="AlphaFoldDB" id="K0RVH0"/>
<reference evidence="2 3" key="1">
    <citation type="journal article" date="2012" name="Genome Biol.">
        <title>Genome and low-iron response of an oceanic diatom adapted to chronic iron limitation.</title>
        <authorList>
            <person name="Lommer M."/>
            <person name="Specht M."/>
            <person name="Roy A.S."/>
            <person name="Kraemer L."/>
            <person name="Andreson R."/>
            <person name="Gutowska M.A."/>
            <person name="Wolf J."/>
            <person name="Bergner S.V."/>
            <person name="Schilhabel M.B."/>
            <person name="Klostermeier U.C."/>
            <person name="Beiko R.G."/>
            <person name="Rosenstiel P."/>
            <person name="Hippler M."/>
            <person name="Laroche J."/>
        </authorList>
    </citation>
    <scope>NUCLEOTIDE SEQUENCE [LARGE SCALE GENOMIC DNA]</scope>
    <source>
        <strain evidence="2 3">CCMP1005</strain>
    </source>
</reference>
<evidence type="ECO:0000313" key="3">
    <source>
        <dbReference type="Proteomes" id="UP000266841"/>
    </source>
</evidence>
<evidence type="ECO:0000256" key="1">
    <source>
        <dbReference type="SAM" id="MobiDB-lite"/>
    </source>
</evidence>
<dbReference type="Gene3D" id="2.60.120.260">
    <property type="entry name" value="Galactose-binding domain-like"/>
    <property type="match status" value="1"/>
</dbReference>
<dbReference type="SUPFAM" id="SSF49785">
    <property type="entry name" value="Galactose-binding domain-like"/>
    <property type="match status" value="1"/>
</dbReference>
<feature type="region of interest" description="Disordered" evidence="1">
    <location>
        <begin position="95"/>
        <end position="118"/>
    </location>
</feature>
<evidence type="ECO:0000313" key="2">
    <source>
        <dbReference type="EMBL" id="EJK52836.1"/>
    </source>
</evidence>
<sequence>MPEYLVGALVSLHRQNSTGGWEMLVERELGTSDAIQTIDFTDDVYVATRVRIRLPNPGVLSLAEVQVMGFVTGKSHEIVSPMWGERVNLASGKPAWQSSTVAGGDASRAVDGDTNGNY</sequence>
<dbReference type="EMBL" id="AGNL01039174">
    <property type="protein sequence ID" value="EJK52836.1"/>
    <property type="molecule type" value="Genomic_DNA"/>
</dbReference>
<proteinExistence type="predicted"/>
<dbReference type="InterPro" id="IPR008979">
    <property type="entry name" value="Galactose-bd-like_sf"/>
</dbReference>
<keyword evidence="3" id="KW-1185">Reference proteome</keyword>
<dbReference type="OrthoDB" id="547680at2759"/>
<dbReference type="Proteomes" id="UP000266841">
    <property type="component" value="Unassembled WGS sequence"/>
</dbReference>